<keyword evidence="2" id="KW-1185">Reference proteome</keyword>
<evidence type="ECO:0000313" key="2">
    <source>
        <dbReference type="Proteomes" id="UP001164250"/>
    </source>
</evidence>
<comment type="caution">
    <text evidence="1">The sequence shown here is derived from an EMBL/GenBank/DDBJ whole genome shotgun (WGS) entry which is preliminary data.</text>
</comment>
<organism evidence="1 2">
    <name type="scientific">Pistacia atlantica</name>
    <dbReference type="NCBI Taxonomy" id="434234"/>
    <lineage>
        <taxon>Eukaryota</taxon>
        <taxon>Viridiplantae</taxon>
        <taxon>Streptophyta</taxon>
        <taxon>Embryophyta</taxon>
        <taxon>Tracheophyta</taxon>
        <taxon>Spermatophyta</taxon>
        <taxon>Magnoliopsida</taxon>
        <taxon>eudicotyledons</taxon>
        <taxon>Gunneridae</taxon>
        <taxon>Pentapetalae</taxon>
        <taxon>rosids</taxon>
        <taxon>malvids</taxon>
        <taxon>Sapindales</taxon>
        <taxon>Anacardiaceae</taxon>
        <taxon>Pistacia</taxon>
    </lineage>
</organism>
<name>A0ACC1AQA4_9ROSI</name>
<protein>
    <submittedName>
        <fullName evidence="1">Uncharacterized protein</fullName>
    </submittedName>
</protein>
<dbReference type="Proteomes" id="UP001164250">
    <property type="component" value="Chromosome 9"/>
</dbReference>
<evidence type="ECO:0000313" key="1">
    <source>
        <dbReference type="EMBL" id="KAJ0088818.1"/>
    </source>
</evidence>
<reference evidence="2" key="1">
    <citation type="journal article" date="2023" name="G3 (Bethesda)">
        <title>Genome assembly and association tests identify interacting loci associated with vigor, precocity, and sex in interspecific pistachio rootstocks.</title>
        <authorList>
            <person name="Palmer W."/>
            <person name="Jacygrad E."/>
            <person name="Sagayaradj S."/>
            <person name="Cavanaugh K."/>
            <person name="Han R."/>
            <person name="Bertier L."/>
            <person name="Beede B."/>
            <person name="Kafkas S."/>
            <person name="Golino D."/>
            <person name="Preece J."/>
            <person name="Michelmore R."/>
        </authorList>
    </citation>
    <scope>NUCLEOTIDE SEQUENCE [LARGE SCALE GENOMIC DNA]</scope>
</reference>
<proteinExistence type="predicted"/>
<dbReference type="EMBL" id="CM047905">
    <property type="protein sequence ID" value="KAJ0088818.1"/>
    <property type="molecule type" value="Genomic_DNA"/>
</dbReference>
<accession>A0ACC1AQA4</accession>
<gene>
    <name evidence="1" type="ORF">Patl1_31626</name>
</gene>
<sequence length="363" mass="39507">MDVEAKKGGSGNRKRRNICIGLGVTLILLIVLMVILAFTVFKAKDPVITVDAVALDDLKVRLDMARVTVNLNLTVSVNLTVENPNKVGMKYKDSAALLIYRGEEVGEVPIPAGKVSGDETVHMVVFLTVMTDRFASNRQIFSDMVAGSLPLSTNTKISGKVSIFKMFKGMAVVVQSEFVFEITQILFYAAAAAKFDTQLKSISSKNQQNNPRLKFNQAKVEGIAPRLTLPTLNFQLNLTLDLQILVENPNHASFRHGTGNSILMYGGDQVGEADIYPGLIPSAGSTTLPCRLTVQVDKIASDITTLIGDITGGQVVMETHTKIPGRINFLGIFKKHVVTSSDCKFTIGFPAMNITNQECKNKL</sequence>